<keyword evidence="1" id="KW-0698">rRNA processing</keyword>
<reference evidence="5 6" key="1">
    <citation type="submission" date="2021-05" db="EMBL/GenBank/DDBJ databases">
        <title>Phylogenetic classification of ten novel species belonging to the genus Bifidobacterium comprising B. colchicus sp. nov., B. abeli sp. nov., B. bicoloris sp. nov., B. guerezis sp. nov., B. rosaliae sp. nov., B. santillanensis sp. nov., B. argentati sp. nov., B. amazzoni sp. nov., B. pluviali sp. nov., and B. pinnaculum sp. nov.</title>
        <authorList>
            <person name="Lugli G.A."/>
            <person name="Ruiz Garcia L."/>
            <person name="Margolles A."/>
            <person name="Ventura M."/>
        </authorList>
    </citation>
    <scope>NUCLEOTIDE SEQUENCE [LARGE SCALE GENOMIC DNA]</scope>
    <source>
        <strain evidence="5 6">6T3</strain>
    </source>
</reference>
<comment type="function">
    <text evidence="1">An accessory protein needed during the final step in the assembly of 30S ribosomal subunit, possibly for assembly of the head region. Essential for efficient processing of 16S rRNA. May be needed both before and after RbfA during the maturation of 16S rRNA. It has affinity for free ribosomal 30S subunits but not for 70S ribosomes.</text>
</comment>
<dbReference type="InterPro" id="IPR056792">
    <property type="entry name" value="PRC_RimM"/>
</dbReference>
<keyword evidence="6" id="KW-1185">Reference proteome</keyword>
<dbReference type="HAMAP" id="MF_00014">
    <property type="entry name" value="Ribosome_mat_RimM"/>
    <property type="match status" value="1"/>
</dbReference>
<dbReference type="InterPro" id="IPR002676">
    <property type="entry name" value="RimM_N"/>
</dbReference>
<name>A0ABS6W8S9_9BIFI</name>
<protein>
    <recommendedName>
        <fullName evidence="1">Ribosome maturation factor RimM</fullName>
    </recommendedName>
</protein>
<feature type="region of interest" description="Disordered" evidence="2">
    <location>
        <begin position="158"/>
        <end position="203"/>
    </location>
</feature>
<keyword evidence="1" id="KW-0963">Cytoplasm</keyword>
<keyword evidence="1" id="KW-0143">Chaperone</keyword>
<dbReference type="InterPro" id="IPR011961">
    <property type="entry name" value="RimM"/>
</dbReference>
<evidence type="ECO:0000313" key="5">
    <source>
        <dbReference type="EMBL" id="MBW3082747.1"/>
    </source>
</evidence>
<dbReference type="RefSeq" id="WP_219081223.1">
    <property type="nucleotide sequence ID" value="NZ_JAHBBD010000009.1"/>
</dbReference>
<comment type="caution">
    <text evidence="5">The sequence shown here is derived from an EMBL/GenBank/DDBJ whole genome shotgun (WGS) entry which is preliminary data.</text>
</comment>
<evidence type="ECO:0000313" key="6">
    <source>
        <dbReference type="Proteomes" id="UP000812844"/>
    </source>
</evidence>
<dbReference type="NCBIfam" id="TIGR02273">
    <property type="entry name" value="16S_RimM"/>
    <property type="match status" value="1"/>
</dbReference>
<comment type="subcellular location">
    <subcellularLocation>
        <location evidence="1">Cytoplasm</location>
    </subcellularLocation>
</comment>
<evidence type="ECO:0000259" key="3">
    <source>
        <dbReference type="Pfam" id="PF01782"/>
    </source>
</evidence>
<evidence type="ECO:0000259" key="4">
    <source>
        <dbReference type="Pfam" id="PF24986"/>
    </source>
</evidence>
<comment type="domain">
    <text evidence="1">The PRC barrel domain binds ribosomal protein uS19.</text>
</comment>
<feature type="compositionally biased region" description="Low complexity" evidence="2">
    <location>
        <begin position="163"/>
        <end position="192"/>
    </location>
</feature>
<proteinExistence type="inferred from homology"/>
<organism evidence="5 6">
    <name type="scientific">Bifidobacterium phasiani</name>
    <dbReference type="NCBI Taxonomy" id="2834431"/>
    <lineage>
        <taxon>Bacteria</taxon>
        <taxon>Bacillati</taxon>
        <taxon>Actinomycetota</taxon>
        <taxon>Actinomycetes</taxon>
        <taxon>Bifidobacteriales</taxon>
        <taxon>Bifidobacteriaceae</taxon>
        <taxon>Bifidobacterium</taxon>
    </lineage>
</organism>
<comment type="subunit">
    <text evidence="1">Binds ribosomal protein uS19.</text>
</comment>
<dbReference type="Proteomes" id="UP000812844">
    <property type="component" value="Unassembled WGS sequence"/>
</dbReference>
<keyword evidence="1" id="KW-0690">Ribosome biogenesis</keyword>
<sequence>MERQQHSDGPQQLDLLRVCRIGRAQGLKGEVTVRLYTDEPEYRFAPGAVLYTQGGAKEYIVERSRTFKGRWIVKLEGVDDRNASEALNGVELYGEADDPEELLDQDAWYLRDLIGLEARMADGNELGAPDGMVVGKVVDVIDGPQSLLKIRLSPALRGGGTEAGETAETTEPAEAAGTANADEAAEAVNATKATDEAASGDAPAETTALVPFVDQLVPDIDLDGGYLTLDPPGGLIPGLS</sequence>
<evidence type="ECO:0000256" key="1">
    <source>
        <dbReference type="HAMAP-Rule" id="MF_00014"/>
    </source>
</evidence>
<dbReference type="PANTHER" id="PTHR33692:SF1">
    <property type="entry name" value="RIBOSOME MATURATION FACTOR RIMM"/>
    <property type="match status" value="1"/>
</dbReference>
<gene>
    <name evidence="1 5" type="primary">rimM</name>
    <name evidence="5" type="ORF">KIH73_05050</name>
</gene>
<comment type="similarity">
    <text evidence="1">Belongs to the RimM family.</text>
</comment>
<accession>A0ABS6W8S9</accession>
<feature type="domain" description="Ribosome maturation factor RimM PRC barrel" evidence="4">
    <location>
        <begin position="112"/>
        <end position="235"/>
    </location>
</feature>
<dbReference type="Pfam" id="PF24986">
    <property type="entry name" value="PRC_RimM"/>
    <property type="match status" value="1"/>
</dbReference>
<dbReference type="PANTHER" id="PTHR33692">
    <property type="entry name" value="RIBOSOME MATURATION FACTOR RIMM"/>
    <property type="match status" value="1"/>
</dbReference>
<evidence type="ECO:0000256" key="2">
    <source>
        <dbReference type="SAM" id="MobiDB-lite"/>
    </source>
</evidence>
<dbReference type="EMBL" id="JAHBBD010000009">
    <property type="protein sequence ID" value="MBW3082747.1"/>
    <property type="molecule type" value="Genomic_DNA"/>
</dbReference>
<dbReference type="Pfam" id="PF01782">
    <property type="entry name" value="RimM"/>
    <property type="match status" value="1"/>
</dbReference>
<feature type="domain" description="RimM N-terminal" evidence="3">
    <location>
        <begin position="18"/>
        <end position="97"/>
    </location>
</feature>